<dbReference type="GO" id="GO:0000164">
    <property type="term" value="C:protein phosphatase type 1 complex"/>
    <property type="evidence" value="ECO:0007669"/>
    <property type="project" value="TreeGrafter"/>
</dbReference>
<dbReference type="PROSITE" id="PS51159">
    <property type="entry name" value="CBM21"/>
    <property type="match status" value="1"/>
</dbReference>
<dbReference type="EMBL" id="CP012159">
    <property type="protein sequence ID" value="AKT36349.1"/>
    <property type="molecule type" value="Genomic_DNA"/>
</dbReference>
<keyword evidence="3" id="KW-1185">Reference proteome</keyword>
<dbReference type="PANTHER" id="PTHR12307:SF36">
    <property type="entry name" value="GLYCOGEN-BINDING SUBUNIT 76A"/>
    <property type="match status" value="1"/>
</dbReference>
<dbReference type="InterPro" id="IPR005036">
    <property type="entry name" value="CBM21_dom"/>
</dbReference>
<dbReference type="InterPro" id="IPR038175">
    <property type="entry name" value="CBM21_dom_sf"/>
</dbReference>
<dbReference type="KEGG" id="ccro:CMC5_004620"/>
<dbReference type="PANTHER" id="PTHR12307">
    <property type="entry name" value="PROTEIN PHOSPHATASE 1 REGULATORY SUBUNIT"/>
    <property type="match status" value="1"/>
</dbReference>
<dbReference type="GO" id="GO:2001069">
    <property type="term" value="F:glycogen binding"/>
    <property type="evidence" value="ECO:0007669"/>
    <property type="project" value="TreeGrafter"/>
</dbReference>
<dbReference type="STRING" id="52.CMC5_004620"/>
<proteinExistence type="predicted"/>
<dbReference type="GO" id="GO:0008157">
    <property type="term" value="F:protein phosphatase 1 binding"/>
    <property type="evidence" value="ECO:0007669"/>
    <property type="project" value="TreeGrafter"/>
</dbReference>
<evidence type="ECO:0000313" key="3">
    <source>
        <dbReference type="Proteomes" id="UP000067626"/>
    </source>
</evidence>
<reference evidence="2 3" key="1">
    <citation type="submission" date="2015-07" db="EMBL/GenBank/DDBJ databases">
        <title>Genome analysis of myxobacterium Chondromyces crocatus Cm c5 reveals a high potential for natural compound synthesis and the genetic basis for the loss of fruiting body formation.</title>
        <authorList>
            <person name="Zaburannyi N."/>
            <person name="Bunk B."/>
            <person name="Maier J."/>
            <person name="Overmann J."/>
            <person name="Mueller R."/>
        </authorList>
    </citation>
    <scope>NUCLEOTIDE SEQUENCE [LARGE SCALE GENOMIC DNA]</scope>
    <source>
        <strain evidence="2 3">Cm c5</strain>
    </source>
</reference>
<accession>A0A0K1E669</accession>
<dbReference type="AlphaFoldDB" id="A0A0K1E669"/>
<gene>
    <name evidence="2" type="ORF">CMC5_004620</name>
</gene>
<dbReference type="Gene3D" id="2.60.40.2440">
    <property type="entry name" value="Carbohydrate binding type-21 domain"/>
    <property type="match status" value="1"/>
</dbReference>
<protein>
    <recommendedName>
        <fullName evidence="1">CBM21 domain-containing protein</fullName>
    </recommendedName>
</protein>
<sequence length="319" mass="35378">MRNTKLSGRMITPHTFGDAFERALFTMRISGREVLRTGAVAGAMALATGPTAAGCLANAGDAATMEIGEHDLVELDWAQYEGQRNTAMVSYEKSHWHNYTGCGSRMGCTGVDVFVKLRIKPVTGANLDFKRIGVIYKTGGQGTEVTATGTYHATRSNGDEEWHVKISLPTYSQQVFTFNAWYQDGAGNTYYDDNSGELHVVNYGATSTVIYRDTVNTNVAVNSSGVQGRVRVNLADLDYDKDVVVRWTTDGWATSTDTPLSFVEDISSTYERWEHEFNVPGDFQELQYAIVYRHGVVNGADVYEFWDNNFGANYVVNRQ</sequence>
<dbReference type="InterPro" id="IPR050782">
    <property type="entry name" value="PP1_regulatory_subunit_3"/>
</dbReference>
<dbReference type="Proteomes" id="UP000067626">
    <property type="component" value="Chromosome"/>
</dbReference>
<evidence type="ECO:0000259" key="1">
    <source>
        <dbReference type="PROSITE" id="PS51159"/>
    </source>
</evidence>
<dbReference type="RefSeq" id="WP_050428876.1">
    <property type="nucleotide sequence ID" value="NZ_CP012159.1"/>
</dbReference>
<dbReference type="GO" id="GO:0005979">
    <property type="term" value="P:regulation of glycogen biosynthetic process"/>
    <property type="evidence" value="ECO:0007669"/>
    <property type="project" value="TreeGrafter"/>
</dbReference>
<dbReference type="OrthoDB" id="9812537at2"/>
<name>A0A0K1E669_CHOCO</name>
<organism evidence="2 3">
    <name type="scientific">Chondromyces crocatus</name>
    <dbReference type="NCBI Taxonomy" id="52"/>
    <lineage>
        <taxon>Bacteria</taxon>
        <taxon>Pseudomonadati</taxon>
        <taxon>Myxococcota</taxon>
        <taxon>Polyangia</taxon>
        <taxon>Polyangiales</taxon>
        <taxon>Polyangiaceae</taxon>
        <taxon>Chondromyces</taxon>
    </lineage>
</organism>
<feature type="domain" description="CBM21" evidence="1">
    <location>
        <begin position="207"/>
        <end position="317"/>
    </location>
</feature>
<evidence type="ECO:0000313" key="2">
    <source>
        <dbReference type="EMBL" id="AKT36349.1"/>
    </source>
</evidence>
<dbReference type="Pfam" id="PF03370">
    <property type="entry name" value="CBM_21"/>
    <property type="match status" value="1"/>
</dbReference>